<sequence length="77" mass="7710">MTSARIRRPLMAAAVLLAVLSLAAVGAVIALAAAGQAAPQWITSTALYGLPAAFLLMLVLVADGVAARRRAGSPAGR</sequence>
<evidence type="ECO:0000313" key="3">
    <source>
        <dbReference type="Proteomes" id="UP000249166"/>
    </source>
</evidence>
<dbReference type="EMBL" id="QLNP01000062">
    <property type="protein sequence ID" value="RAM38508.1"/>
    <property type="molecule type" value="Genomic_DNA"/>
</dbReference>
<comment type="caution">
    <text evidence="2">The sequence shown here is derived from an EMBL/GenBank/DDBJ whole genome shotgun (WGS) entry which is preliminary data.</text>
</comment>
<proteinExistence type="predicted"/>
<feature type="transmembrane region" description="Helical" evidence="1">
    <location>
        <begin position="47"/>
        <end position="67"/>
    </location>
</feature>
<evidence type="ECO:0000256" key="1">
    <source>
        <dbReference type="SAM" id="Phobius"/>
    </source>
</evidence>
<dbReference type="AlphaFoldDB" id="A0A328HIR2"/>
<keyword evidence="1" id="KW-1133">Transmembrane helix</keyword>
<reference evidence="2 3" key="1">
    <citation type="submission" date="2018-04" db="EMBL/GenBank/DDBJ databases">
        <title>Bacteria isolated from cave deposits of Manipur.</title>
        <authorList>
            <person name="Sahoo D."/>
            <person name="Sarangthem I."/>
            <person name="Nandeibam J."/>
        </authorList>
    </citation>
    <scope>NUCLEOTIDE SEQUENCE [LARGE SCALE GENOMIC DNA]</scope>
    <source>
        <strain evidence="3">mrc11</strain>
    </source>
</reference>
<keyword evidence="1" id="KW-0472">Membrane</keyword>
<accession>A0A328HIR2</accession>
<protein>
    <submittedName>
        <fullName evidence="2">Uncharacterized protein</fullName>
    </submittedName>
</protein>
<evidence type="ECO:0000313" key="2">
    <source>
        <dbReference type="EMBL" id="RAM38508.1"/>
    </source>
</evidence>
<dbReference type="RefSeq" id="WP_102973179.1">
    <property type="nucleotide sequence ID" value="NZ_QLNP01000062.1"/>
</dbReference>
<keyword evidence="1" id="KW-0812">Transmembrane</keyword>
<dbReference type="Proteomes" id="UP000249166">
    <property type="component" value="Unassembled WGS sequence"/>
</dbReference>
<name>A0A328HIR2_ARTGO</name>
<organism evidence="2 3">
    <name type="scientific">Arthrobacter globiformis</name>
    <dbReference type="NCBI Taxonomy" id="1665"/>
    <lineage>
        <taxon>Bacteria</taxon>
        <taxon>Bacillati</taxon>
        <taxon>Actinomycetota</taxon>
        <taxon>Actinomycetes</taxon>
        <taxon>Micrococcales</taxon>
        <taxon>Micrococcaceae</taxon>
        <taxon>Arthrobacter</taxon>
    </lineage>
</organism>
<gene>
    <name evidence="2" type="ORF">DBZ45_05860</name>
</gene>